<feature type="non-terminal residue" evidence="2">
    <location>
        <position position="1"/>
    </location>
</feature>
<feature type="compositionally biased region" description="Basic residues" evidence="1">
    <location>
        <begin position="14"/>
        <end position="28"/>
    </location>
</feature>
<name>A0A131Z8S8_RHIAP</name>
<proteinExistence type="predicted"/>
<dbReference type="AlphaFoldDB" id="A0A131Z8S8"/>
<dbReference type="EMBL" id="GEDV01000798">
    <property type="protein sequence ID" value="JAP87759.1"/>
    <property type="molecule type" value="Transcribed_RNA"/>
</dbReference>
<reference evidence="2" key="1">
    <citation type="journal article" date="2016" name="Ticks Tick Borne Dis.">
        <title>De novo assembly and annotation of the salivary gland transcriptome of Rhipicephalus appendiculatus male and female ticks during blood feeding.</title>
        <authorList>
            <person name="de Castro M.H."/>
            <person name="de Klerk D."/>
            <person name="Pienaar R."/>
            <person name="Latif A.A."/>
            <person name="Rees D.J."/>
            <person name="Mans B.J."/>
        </authorList>
    </citation>
    <scope>NUCLEOTIDE SEQUENCE</scope>
    <source>
        <tissue evidence="2">Salivary glands</tissue>
    </source>
</reference>
<sequence length="370" mass="42576">DDGYTGGYMSRTTPRMRRRRRYPSRNRSRGLPDQWRDDELDDMDDTTLRSRRRRGRADQDELPSLWGWLCRSLCNLTEGYEERMRAEARDTRVLQMGNRIRSLIQNVIRASREVIEARRAIQQSGLTGEDYTRNIFAAESKLWELIDLEAQLANELALYRQTDVAATDDQYFQGLAKAEDKIRRLIGVETQLAREIGNWRKSSGKKLPSPSKTTIYTALSRLPSVPSMLGRSSGTRSSSYLLSTSASGTTSGAGTTTATPSSSGSASPRSAASGAAASTSGSASSSAGSKKSAKSKGSSKKKKKRSRSSSKRKKRRRRRRHSRRSRHSKRRHRKRRHRHHRHRKHRRHHRHHRRHSHSSRHRRRHRRKRH</sequence>
<feature type="compositionally biased region" description="Basic residues" evidence="1">
    <location>
        <begin position="291"/>
        <end position="370"/>
    </location>
</feature>
<evidence type="ECO:0000256" key="1">
    <source>
        <dbReference type="SAM" id="MobiDB-lite"/>
    </source>
</evidence>
<evidence type="ECO:0000313" key="2">
    <source>
        <dbReference type="EMBL" id="JAP87759.1"/>
    </source>
</evidence>
<organism evidence="2">
    <name type="scientific">Rhipicephalus appendiculatus</name>
    <name type="common">Brown ear tick</name>
    <dbReference type="NCBI Taxonomy" id="34631"/>
    <lineage>
        <taxon>Eukaryota</taxon>
        <taxon>Metazoa</taxon>
        <taxon>Ecdysozoa</taxon>
        <taxon>Arthropoda</taxon>
        <taxon>Chelicerata</taxon>
        <taxon>Arachnida</taxon>
        <taxon>Acari</taxon>
        <taxon>Parasitiformes</taxon>
        <taxon>Ixodida</taxon>
        <taxon>Ixodoidea</taxon>
        <taxon>Ixodidae</taxon>
        <taxon>Rhipicephalinae</taxon>
        <taxon>Rhipicephalus</taxon>
        <taxon>Rhipicephalus</taxon>
    </lineage>
</organism>
<feature type="region of interest" description="Disordered" evidence="1">
    <location>
        <begin position="225"/>
        <end position="370"/>
    </location>
</feature>
<accession>A0A131Z8S8</accession>
<protein>
    <submittedName>
        <fullName evidence="2">Uncharacterized protein</fullName>
    </submittedName>
</protein>
<feature type="region of interest" description="Disordered" evidence="1">
    <location>
        <begin position="1"/>
        <end position="43"/>
    </location>
</feature>
<feature type="compositionally biased region" description="Low complexity" evidence="1">
    <location>
        <begin position="231"/>
        <end position="290"/>
    </location>
</feature>